<keyword evidence="1" id="KW-0812">Transmembrane</keyword>
<evidence type="ECO:0000313" key="2">
    <source>
        <dbReference type="EMBL" id="MPC63361.1"/>
    </source>
</evidence>
<proteinExistence type="predicted"/>
<accession>A0A5B7GSX9</accession>
<dbReference type="Proteomes" id="UP000324222">
    <property type="component" value="Unassembled WGS sequence"/>
</dbReference>
<organism evidence="2 3">
    <name type="scientific">Portunus trituberculatus</name>
    <name type="common">Swimming crab</name>
    <name type="synonym">Neptunus trituberculatus</name>
    <dbReference type="NCBI Taxonomy" id="210409"/>
    <lineage>
        <taxon>Eukaryota</taxon>
        <taxon>Metazoa</taxon>
        <taxon>Ecdysozoa</taxon>
        <taxon>Arthropoda</taxon>
        <taxon>Crustacea</taxon>
        <taxon>Multicrustacea</taxon>
        <taxon>Malacostraca</taxon>
        <taxon>Eumalacostraca</taxon>
        <taxon>Eucarida</taxon>
        <taxon>Decapoda</taxon>
        <taxon>Pleocyemata</taxon>
        <taxon>Brachyura</taxon>
        <taxon>Eubrachyura</taxon>
        <taxon>Portunoidea</taxon>
        <taxon>Portunidae</taxon>
        <taxon>Portuninae</taxon>
        <taxon>Portunus</taxon>
    </lineage>
</organism>
<keyword evidence="1" id="KW-0472">Membrane</keyword>
<evidence type="ECO:0000313" key="3">
    <source>
        <dbReference type="Proteomes" id="UP000324222"/>
    </source>
</evidence>
<protein>
    <submittedName>
        <fullName evidence="2">Uncharacterized protein</fullName>
    </submittedName>
</protein>
<sequence>MRGSGGGSKAKSATPLTDKVHAILGEGNASIMGIPDMDDFTRIDLYNTVVASGAAQPTTSQSIIVVDEEEEVEESLPPMVIAASMRPSSGVEASLQPIVVEESLPPSVSTASTFAEKQMQLIECNTCWVDDSHIADIVFPFSLLSIWLVVVVEVVAIIIRKRNISVFAEIVKHATHIN</sequence>
<reference evidence="2 3" key="1">
    <citation type="submission" date="2019-05" db="EMBL/GenBank/DDBJ databases">
        <title>Another draft genome of Portunus trituberculatus and its Hox gene families provides insights of decapod evolution.</title>
        <authorList>
            <person name="Jeong J.-H."/>
            <person name="Song I."/>
            <person name="Kim S."/>
            <person name="Choi T."/>
            <person name="Kim D."/>
            <person name="Ryu S."/>
            <person name="Kim W."/>
        </authorList>
    </citation>
    <scope>NUCLEOTIDE SEQUENCE [LARGE SCALE GENOMIC DNA]</scope>
    <source>
        <tissue evidence="2">Muscle</tissue>
    </source>
</reference>
<evidence type="ECO:0000256" key="1">
    <source>
        <dbReference type="SAM" id="Phobius"/>
    </source>
</evidence>
<keyword evidence="3" id="KW-1185">Reference proteome</keyword>
<comment type="caution">
    <text evidence="2">The sequence shown here is derived from an EMBL/GenBank/DDBJ whole genome shotgun (WGS) entry which is preliminary data.</text>
</comment>
<dbReference type="AlphaFoldDB" id="A0A5B7GSX9"/>
<dbReference type="OrthoDB" id="6780773at2759"/>
<gene>
    <name evidence="2" type="ORF">E2C01_057458</name>
</gene>
<name>A0A5B7GSX9_PORTR</name>
<feature type="transmembrane region" description="Helical" evidence="1">
    <location>
        <begin position="137"/>
        <end position="159"/>
    </location>
</feature>
<dbReference type="EMBL" id="VSRR010020707">
    <property type="protein sequence ID" value="MPC63361.1"/>
    <property type="molecule type" value="Genomic_DNA"/>
</dbReference>
<keyword evidence="1" id="KW-1133">Transmembrane helix</keyword>